<dbReference type="RefSeq" id="WP_064596173.1">
    <property type="nucleotide sequence ID" value="NZ_CP134782.1"/>
</dbReference>
<dbReference type="EMBL" id="LYRP01000004">
    <property type="protein sequence ID" value="OAT77836.1"/>
    <property type="molecule type" value="Genomic_DNA"/>
</dbReference>
<dbReference type="SUPFAM" id="SSF53756">
    <property type="entry name" value="UDP-Glycosyltransferase/glycogen phosphorylase"/>
    <property type="match status" value="1"/>
</dbReference>
<evidence type="ECO:0000256" key="2">
    <source>
        <dbReference type="ARBA" id="ARBA00022679"/>
    </source>
</evidence>
<dbReference type="AlphaFoldDB" id="A0A1B7L6D6"/>
<dbReference type="GO" id="GO:0008713">
    <property type="term" value="F:ADP-heptose-lipopolysaccharide heptosyltransferase activity"/>
    <property type="evidence" value="ECO:0007669"/>
    <property type="project" value="TreeGrafter"/>
</dbReference>
<dbReference type="InterPro" id="IPR051199">
    <property type="entry name" value="LPS_LOS_Heptosyltrfase"/>
</dbReference>
<dbReference type="Proteomes" id="UP000078225">
    <property type="component" value="Unassembled WGS sequence"/>
</dbReference>
<organism evidence="3 4">
    <name type="scientific">Mangrovibacter phragmitis</name>
    <dbReference type="NCBI Taxonomy" id="1691903"/>
    <lineage>
        <taxon>Bacteria</taxon>
        <taxon>Pseudomonadati</taxon>
        <taxon>Pseudomonadota</taxon>
        <taxon>Gammaproteobacteria</taxon>
        <taxon>Enterobacterales</taxon>
        <taxon>Enterobacteriaceae</taxon>
        <taxon>Mangrovibacter</taxon>
    </lineage>
</organism>
<dbReference type="CDD" id="cd03789">
    <property type="entry name" value="GT9_LPS_heptosyltransferase"/>
    <property type="match status" value="1"/>
</dbReference>
<dbReference type="OrthoDB" id="9811138at2"/>
<dbReference type="InterPro" id="IPR002201">
    <property type="entry name" value="Glyco_trans_9"/>
</dbReference>
<dbReference type="GO" id="GO:0009244">
    <property type="term" value="P:lipopolysaccharide core region biosynthetic process"/>
    <property type="evidence" value="ECO:0007669"/>
    <property type="project" value="TreeGrafter"/>
</dbReference>
<dbReference type="GO" id="GO:0005829">
    <property type="term" value="C:cytosol"/>
    <property type="evidence" value="ECO:0007669"/>
    <property type="project" value="TreeGrafter"/>
</dbReference>
<sequence length="366" mass="41482">MSYVFLFILLIPVKLFKKLFYKPTGKTLIIQTAKIGDFVNMTPLLAWCGKSDVLISSVIAPLAQRDNTIDTLYFIEQKKQSLAAKLRFAVYLMNRYEHVYLLHPNSVNLFFAAVCNAPDKQFLSIYTRRWYHGIFYTTAKGVVEHTKMSLTVTNYLKLADRSLTWQDAPKHATRPLYHPANHAPEFDLTGAVKIGLSISAGNKAKTIPPATWSLIFDKLAGMPCVYYIFGASNEQPWLDDLMRHTESKPNLVNMIGKIDLEDVPWAISQMDCYIASDSGNVYIADAVGTPVILLYGPCCPHEQRPLGNVLLIGDDSNIKSFVFETRYYFDKPREELFALSRDDLDAIENFVASCTSNEHHTRYSHS</sequence>
<comment type="caution">
    <text evidence="3">The sequence shown here is derived from an EMBL/GenBank/DDBJ whole genome shotgun (WGS) entry which is preliminary data.</text>
</comment>
<keyword evidence="1" id="KW-0328">Glycosyltransferase</keyword>
<reference evidence="4" key="1">
    <citation type="submission" date="2016-05" db="EMBL/GenBank/DDBJ databases">
        <authorList>
            <person name="Behera P."/>
            <person name="Vaishampayan P."/>
            <person name="Singh N."/>
            <person name="Raina V."/>
            <person name="Suar M."/>
            <person name="Pattnaik A."/>
            <person name="Rastogi G."/>
        </authorList>
    </citation>
    <scope>NUCLEOTIDE SEQUENCE [LARGE SCALE GENOMIC DNA]</scope>
    <source>
        <strain evidence="4">MP23</strain>
    </source>
</reference>
<gene>
    <name evidence="3" type="ORF">A9B99_19525</name>
</gene>
<accession>A0A1B7L6D6</accession>
<evidence type="ECO:0000313" key="3">
    <source>
        <dbReference type="EMBL" id="OAT77836.1"/>
    </source>
</evidence>
<dbReference type="PANTHER" id="PTHR30160">
    <property type="entry name" value="TETRAACYLDISACCHARIDE 4'-KINASE-RELATED"/>
    <property type="match status" value="1"/>
</dbReference>
<name>A0A1B7L6D6_9ENTR</name>
<protein>
    <submittedName>
        <fullName evidence="3">Glycosyltransferase</fullName>
    </submittedName>
</protein>
<evidence type="ECO:0000256" key="1">
    <source>
        <dbReference type="ARBA" id="ARBA00022676"/>
    </source>
</evidence>
<dbReference type="STRING" id="1691903.A9B99_19525"/>
<evidence type="ECO:0000313" key="4">
    <source>
        <dbReference type="Proteomes" id="UP000078225"/>
    </source>
</evidence>
<dbReference type="Gene3D" id="3.40.50.2000">
    <property type="entry name" value="Glycogen Phosphorylase B"/>
    <property type="match status" value="2"/>
</dbReference>
<dbReference type="Pfam" id="PF01075">
    <property type="entry name" value="Glyco_transf_9"/>
    <property type="match status" value="1"/>
</dbReference>
<keyword evidence="4" id="KW-1185">Reference proteome</keyword>
<proteinExistence type="predicted"/>
<keyword evidence="2 3" id="KW-0808">Transferase</keyword>